<comment type="caution">
    <text evidence="1">The sequence shown here is derived from an EMBL/GenBank/DDBJ whole genome shotgun (WGS) entry which is preliminary data.</text>
</comment>
<sequence>MHTNDKQRKAYAARLCATLNGWAKRSGIIVQGSQSGSSELGVGIVILQRSLRADRVPPPEPPSDLLATMDHLRNSLTRKLNTFELVRGVKAFDGDRLCIVKPISRRFWTETAALNDADEIANSILMQTPEGVT</sequence>
<evidence type="ECO:0000313" key="1">
    <source>
        <dbReference type="EMBL" id="KKL05586.1"/>
    </source>
</evidence>
<accession>A0A0F9CIQ3</accession>
<dbReference type="EMBL" id="LAZR01044051">
    <property type="protein sequence ID" value="KKL05586.1"/>
    <property type="molecule type" value="Genomic_DNA"/>
</dbReference>
<organism evidence="1">
    <name type="scientific">marine sediment metagenome</name>
    <dbReference type="NCBI Taxonomy" id="412755"/>
    <lineage>
        <taxon>unclassified sequences</taxon>
        <taxon>metagenomes</taxon>
        <taxon>ecological metagenomes</taxon>
    </lineage>
</organism>
<protein>
    <submittedName>
        <fullName evidence="1">Uncharacterized protein</fullName>
    </submittedName>
</protein>
<proteinExistence type="predicted"/>
<gene>
    <name evidence="1" type="ORF">LCGC14_2604550</name>
</gene>
<name>A0A0F9CIQ3_9ZZZZ</name>
<dbReference type="AlphaFoldDB" id="A0A0F9CIQ3"/>
<reference evidence="1" key="1">
    <citation type="journal article" date="2015" name="Nature">
        <title>Complex archaea that bridge the gap between prokaryotes and eukaryotes.</title>
        <authorList>
            <person name="Spang A."/>
            <person name="Saw J.H."/>
            <person name="Jorgensen S.L."/>
            <person name="Zaremba-Niedzwiedzka K."/>
            <person name="Martijn J."/>
            <person name="Lind A.E."/>
            <person name="van Eijk R."/>
            <person name="Schleper C."/>
            <person name="Guy L."/>
            <person name="Ettema T.J."/>
        </authorList>
    </citation>
    <scope>NUCLEOTIDE SEQUENCE</scope>
</reference>